<dbReference type="PROSITE" id="PS51733">
    <property type="entry name" value="BPL_LPL_CATALYTIC"/>
    <property type="match status" value="1"/>
</dbReference>
<dbReference type="InterPro" id="IPR020605">
    <property type="entry name" value="Octanoyltransferase_CS"/>
</dbReference>
<keyword evidence="11" id="KW-0436">Ligase</keyword>
<keyword evidence="2 5" id="KW-0808">Transferase</keyword>
<dbReference type="GO" id="GO:0009249">
    <property type="term" value="P:protein lipoylation"/>
    <property type="evidence" value="ECO:0007669"/>
    <property type="project" value="InterPro"/>
</dbReference>
<evidence type="ECO:0000256" key="3">
    <source>
        <dbReference type="ARBA" id="ARBA00023315"/>
    </source>
</evidence>
<evidence type="ECO:0000256" key="5">
    <source>
        <dbReference type="HAMAP-Rule" id="MF_00013"/>
    </source>
</evidence>
<dbReference type="SUPFAM" id="SSF55681">
    <property type="entry name" value="Class II aaRS and biotin synthetases"/>
    <property type="match status" value="1"/>
</dbReference>
<dbReference type="Gene3D" id="3.30.930.10">
    <property type="entry name" value="Bira Bifunctional Protein, Domain 2"/>
    <property type="match status" value="1"/>
</dbReference>
<gene>
    <name evidence="5" type="primary">lipB</name>
    <name evidence="11" type="ORF">B5C34_07095</name>
</gene>
<feature type="site" description="Lowers pKa of active site Cys" evidence="5 9">
    <location>
        <position position="137"/>
    </location>
</feature>
<dbReference type="PANTHER" id="PTHR10993">
    <property type="entry name" value="OCTANOYLTRANSFERASE"/>
    <property type="match status" value="1"/>
</dbReference>
<dbReference type="GO" id="GO:0016874">
    <property type="term" value="F:ligase activity"/>
    <property type="evidence" value="ECO:0007669"/>
    <property type="project" value="UniProtKB-KW"/>
</dbReference>
<feature type="active site" description="Acyl-thioester intermediate" evidence="5 7">
    <location>
        <position position="171"/>
    </location>
</feature>
<keyword evidence="3 5" id="KW-0012">Acyltransferase</keyword>
<dbReference type="HAMAP" id="MF_00013">
    <property type="entry name" value="LipB"/>
    <property type="match status" value="1"/>
</dbReference>
<reference evidence="12" key="1">
    <citation type="submission" date="2017-05" db="EMBL/GenBank/DDBJ databases">
        <authorList>
            <person name="Lin X."/>
        </authorList>
    </citation>
    <scope>NUCLEOTIDE SEQUENCE [LARGE SCALE GENOMIC DNA]</scope>
    <source>
        <strain evidence="12">JLT2012</strain>
    </source>
</reference>
<keyword evidence="12" id="KW-1185">Reference proteome</keyword>
<dbReference type="EMBL" id="NFZT01000001">
    <property type="protein sequence ID" value="OWV33246.1"/>
    <property type="molecule type" value="Genomic_DNA"/>
</dbReference>
<dbReference type="Pfam" id="PF21948">
    <property type="entry name" value="LplA-B_cat"/>
    <property type="match status" value="1"/>
</dbReference>
<comment type="caution">
    <text evidence="11">The sequence shown here is derived from an EMBL/GenBank/DDBJ whole genome shotgun (WGS) entry which is preliminary data.</text>
</comment>
<feature type="domain" description="BPL/LPL catalytic" evidence="10">
    <location>
        <begin position="30"/>
        <end position="206"/>
    </location>
</feature>
<name>A0A219B558_9SPHN</name>
<comment type="subcellular location">
    <subcellularLocation>
        <location evidence="5">Cytoplasm</location>
    </subcellularLocation>
</comment>
<dbReference type="NCBIfam" id="NF010921">
    <property type="entry name" value="PRK14341.1"/>
    <property type="match status" value="1"/>
</dbReference>
<dbReference type="Proteomes" id="UP000198462">
    <property type="component" value="Unassembled WGS sequence"/>
</dbReference>
<dbReference type="PANTHER" id="PTHR10993:SF7">
    <property type="entry name" value="LIPOYLTRANSFERASE 2, MITOCHONDRIAL-RELATED"/>
    <property type="match status" value="1"/>
</dbReference>
<evidence type="ECO:0000313" key="12">
    <source>
        <dbReference type="Proteomes" id="UP000198462"/>
    </source>
</evidence>
<comment type="pathway">
    <text evidence="1 5 6">Protein modification; protein lipoylation via endogenous pathway; protein N(6)-(lipoyl)lysine from octanoyl-[acyl-carrier-protein]: step 1/2.</text>
</comment>
<organism evidence="11 12">
    <name type="scientific">Pacificimonas flava</name>
    <dbReference type="NCBI Taxonomy" id="1234595"/>
    <lineage>
        <taxon>Bacteria</taxon>
        <taxon>Pseudomonadati</taxon>
        <taxon>Pseudomonadota</taxon>
        <taxon>Alphaproteobacteria</taxon>
        <taxon>Sphingomonadales</taxon>
        <taxon>Sphingosinicellaceae</taxon>
        <taxon>Pacificimonas</taxon>
    </lineage>
</organism>
<evidence type="ECO:0000256" key="6">
    <source>
        <dbReference type="PIRNR" id="PIRNR016262"/>
    </source>
</evidence>
<dbReference type="EC" id="2.3.1.181" evidence="5 6"/>
<evidence type="ECO:0000259" key="10">
    <source>
        <dbReference type="PROSITE" id="PS51733"/>
    </source>
</evidence>
<sequence>MIEWDVRPGLTPYPAALADMEARAAAITAGEAGERLLFLEHPPLYTAGTSARAQDLLAPDRFPVFSAGRGGEYTYHGPGQRIVYPSLDLRERGRDVRRYVQTLEQWIIDALGRVGIVGELRDGRVGVWVDRNGTDAKVAAIGVRIRRWVTLHGLSVNVSPQLDHFSGIVPCGLTYPVTSLAELGVAVTMAEFDEHLRATCPWDTLY</sequence>
<dbReference type="AlphaFoldDB" id="A0A219B558"/>
<feature type="binding site" evidence="5 8">
    <location>
        <begin position="69"/>
        <end position="76"/>
    </location>
    <ligand>
        <name>substrate</name>
    </ligand>
</feature>
<dbReference type="NCBIfam" id="TIGR00214">
    <property type="entry name" value="lipB"/>
    <property type="match status" value="1"/>
</dbReference>
<evidence type="ECO:0000256" key="1">
    <source>
        <dbReference type="ARBA" id="ARBA00004821"/>
    </source>
</evidence>
<evidence type="ECO:0000313" key="11">
    <source>
        <dbReference type="EMBL" id="OWV33246.1"/>
    </source>
</evidence>
<comment type="similarity">
    <text evidence="5 6">Belongs to the LipB family.</text>
</comment>
<dbReference type="InterPro" id="IPR045864">
    <property type="entry name" value="aa-tRNA-synth_II/BPL/LPL"/>
</dbReference>
<evidence type="ECO:0000256" key="9">
    <source>
        <dbReference type="PIRSR" id="PIRSR016262-3"/>
    </source>
</evidence>
<feature type="binding site" evidence="5 8">
    <location>
        <begin position="140"/>
        <end position="142"/>
    </location>
    <ligand>
        <name>substrate</name>
    </ligand>
</feature>
<dbReference type="PIRSF" id="PIRSF016262">
    <property type="entry name" value="LPLase"/>
    <property type="match status" value="1"/>
</dbReference>
<evidence type="ECO:0000256" key="4">
    <source>
        <dbReference type="ARBA" id="ARBA00024732"/>
    </source>
</evidence>
<comment type="catalytic activity">
    <reaction evidence="5 6">
        <text>octanoyl-[ACP] + L-lysyl-[protein] = N(6)-octanoyl-L-lysyl-[protein] + holo-[ACP] + H(+)</text>
        <dbReference type="Rhea" id="RHEA:17665"/>
        <dbReference type="Rhea" id="RHEA-COMP:9636"/>
        <dbReference type="Rhea" id="RHEA-COMP:9685"/>
        <dbReference type="Rhea" id="RHEA-COMP:9752"/>
        <dbReference type="Rhea" id="RHEA-COMP:9928"/>
        <dbReference type="ChEBI" id="CHEBI:15378"/>
        <dbReference type="ChEBI" id="CHEBI:29969"/>
        <dbReference type="ChEBI" id="CHEBI:64479"/>
        <dbReference type="ChEBI" id="CHEBI:78463"/>
        <dbReference type="ChEBI" id="CHEBI:78809"/>
        <dbReference type="EC" id="2.3.1.181"/>
    </reaction>
</comment>
<dbReference type="GO" id="GO:0005737">
    <property type="term" value="C:cytoplasm"/>
    <property type="evidence" value="ECO:0007669"/>
    <property type="project" value="UniProtKB-SubCell"/>
</dbReference>
<dbReference type="PROSITE" id="PS01313">
    <property type="entry name" value="LIPB"/>
    <property type="match status" value="1"/>
</dbReference>
<dbReference type="OrthoDB" id="9787061at2"/>
<dbReference type="InterPro" id="IPR004143">
    <property type="entry name" value="BPL_LPL_catalytic"/>
</dbReference>
<protein>
    <recommendedName>
        <fullName evidence="5 6">Octanoyltransferase</fullName>
        <ecNumber evidence="5 6">2.3.1.181</ecNumber>
    </recommendedName>
    <alternativeName>
        <fullName evidence="5">Lipoate-protein ligase B</fullName>
    </alternativeName>
    <alternativeName>
        <fullName evidence="5">Lipoyl/octanoyl transferase</fullName>
    </alternativeName>
    <alternativeName>
        <fullName evidence="5">Octanoyl-[acyl-carrier-protein]-protein N-octanoyltransferase</fullName>
    </alternativeName>
</protein>
<accession>A0A219B558</accession>
<proteinExistence type="inferred from homology"/>
<dbReference type="RefSeq" id="WP_088712032.1">
    <property type="nucleotide sequence ID" value="NZ_NFZT01000001.1"/>
</dbReference>
<dbReference type="NCBIfam" id="NF010925">
    <property type="entry name" value="PRK14345.1"/>
    <property type="match status" value="1"/>
</dbReference>
<dbReference type="GO" id="GO:0033819">
    <property type="term" value="F:lipoyl(octanoyl) transferase activity"/>
    <property type="evidence" value="ECO:0007669"/>
    <property type="project" value="UniProtKB-EC"/>
</dbReference>
<comment type="function">
    <text evidence="4 5 6">Catalyzes the transfer of endogenously produced octanoic acid from octanoyl-acyl-carrier-protein onto the lipoyl domains of lipoate-dependent enzymes. Lipoyl-ACP can also act as a substrate although octanoyl-ACP is likely to be the physiological substrate.</text>
</comment>
<keyword evidence="5" id="KW-0963">Cytoplasm</keyword>
<dbReference type="InterPro" id="IPR000544">
    <property type="entry name" value="Octanoyltransferase"/>
</dbReference>
<dbReference type="CDD" id="cd16444">
    <property type="entry name" value="LipB"/>
    <property type="match status" value="1"/>
</dbReference>
<feature type="binding site" evidence="5 8">
    <location>
        <begin position="153"/>
        <end position="155"/>
    </location>
    <ligand>
        <name>substrate</name>
    </ligand>
</feature>
<evidence type="ECO:0000256" key="8">
    <source>
        <dbReference type="PIRSR" id="PIRSR016262-2"/>
    </source>
</evidence>
<evidence type="ECO:0000256" key="7">
    <source>
        <dbReference type="PIRSR" id="PIRSR016262-1"/>
    </source>
</evidence>
<evidence type="ECO:0000256" key="2">
    <source>
        <dbReference type="ARBA" id="ARBA00022679"/>
    </source>
</evidence>
<dbReference type="UniPathway" id="UPA00538">
    <property type="reaction ID" value="UER00592"/>
</dbReference>
<comment type="miscellaneous">
    <text evidence="5">In the reaction, the free carboxyl group of octanoic acid is attached via an amide linkage to the epsilon-amino group of a specific lysine residue of lipoyl domains of lipoate-dependent enzymes.</text>
</comment>